<name>A0A5B7CQ10_PORTR</name>
<sequence length="143" mass="16136">MLATVVLVVMIVAHGVVGVDAGKMDQFIHVLSSIKADEIKNNATLQVPRQKFGFLLCNASSVTTDDSTHYWDYYVEWEMPTTAENDNAIFQMGNEYQMPHSYIVFQDFKPNFTGKYICRLHFRSNLVGVHTVYLALPDSPSLA</sequence>
<evidence type="ECO:0000313" key="3">
    <source>
        <dbReference type="Proteomes" id="UP000324222"/>
    </source>
</evidence>
<evidence type="ECO:0008006" key="4">
    <source>
        <dbReference type="Google" id="ProtNLM"/>
    </source>
</evidence>
<comment type="caution">
    <text evidence="2">The sequence shown here is derived from an EMBL/GenBank/DDBJ whole genome shotgun (WGS) entry which is preliminary data.</text>
</comment>
<evidence type="ECO:0000256" key="1">
    <source>
        <dbReference type="SAM" id="SignalP"/>
    </source>
</evidence>
<gene>
    <name evidence="2" type="ORF">E2C01_004227</name>
</gene>
<dbReference type="AlphaFoldDB" id="A0A5B7CQ10"/>
<dbReference type="OrthoDB" id="6371379at2759"/>
<dbReference type="EMBL" id="VSRR010000169">
    <property type="protein sequence ID" value="MPC11559.1"/>
    <property type="molecule type" value="Genomic_DNA"/>
</dbReference>
<evidence type="ECO:0000313" key="2">
    <source>
        <dbReference type="EMBL" id="MPC11559.1"/>
    </source>
</evidence>
<feature type="chain" id="PRO_5022741646" description="Ig-like domain-containing protein" evidence="1">
    <location>
        <begin position="19"/>
        <end position="143"/>
    </location>
</feature>
<dbReference type="Proteomes" id="UP000324222">
    <property type="component" value="Unassembled WGS sequence"/>
</dbReference>
<reference evidence="2 3" key="1">
    <citation type="submission" date="2019-05" db="EMBL/GenBank/DDBJ databases">
        <title>Another draft genome of Portunus trituberculatus and its Hox gene families provides insights of decapod evolution.</title>
        <authorList>
            <person name="Jeong J.-H."/>
            <person name="Song I."/>
            <person name="Kim S."/>
            <person name="Choi T."/>
            <person name="Kim D."/>
            <person name="Ryu S."/>
            <person name="Kim W."/>
        </authorList>
    </citation>
    <scope>NUCLEOTIDE SEQUENCE [LARGE SCALE GENOMIC DNA]</scope>
    <source>
        <tissue evidence="2">Muscle</tissue>
    </source>
</reference>
<keyword evidence="1" id="KW-0732">Signal</keyword>
<organism evidence="2 3">
    <name type="scientific">Portunus trituberculatus</name>
    <name type="common">Swimming crab</name>
    <name type="synonym">Neptunus trituberculatus</name>
    <dbReference type="NCBI Taxonomy" id="210409"/>
    <lineage>
        <taxon>Eukaryota</taxon>
        <taxon>Metazoa</taxon>
        <taxon>Ecdysozoa</taxon>
        <taxon>Arthropoda</taxon>
        <taxon>Crustacea</taxon>
        <taxon>Multicrustacea</taxon>
        <taxon>Malacostraca</taxon>
        <taxon>Eumalacostraca</taxon>
        <taxon>Eucarida</taxon>
        <taxon>Decapoda</taxon>
        <taxon>Pleocyemata</taxon>
        <taxon>Brachyura</taxon>
        <taxon>Eubrachyura</taxon>
        <taxon>Portunoidea</taxon>
        <taxon>Portunidae</taxon>
        <taxon>Portuninae</taxon>
        <taxon>Portunus</taxon>
    </lineage>
</organism>
<accession>A0A5B7CQ10</accession>
<proteinExistence type="predicted"/>
<keyword evidence="3" id="KW-1185">Reference proteome</keyword>
<protein>
    <recommendedName>
        <fullName evidence="4">Ig-like domain-containing protein</fullName>
    </recommendedName>
</protein>
<feature type="signal peptide" evidence="1">
    <location>
        <begin position="1"/>
        <end position="18"/>
    </location>
</feature>